<evidence type="ECO:0000313" key="2">
    <source>
        <dbReference type="Proteomes" id="UP000186698"/>
    </source>
</evidence>
<dbReference type="InterPro" id="IPR055308">
    <property type="entry name" value="TEX47-like"/>
</dbReference>
<dbReference type="Gene3D" id="3.30.70.100">
    <property type="match status" value="1"/>
</dbReference>
<accession>A0A1L8EUZ5</accession>
<dbReference type="OrthoDB" id="548795at2759"/>
<name>A0A1L8EUZ5_XENLA</name>
<dbReference type="Pfam" id="PF24787">
    <property type="entry name" value="TEX47"/>
    <property type="match status" value="1"/>
</dbReference>
<dbReference type="Proteomes" id="UP000186698">
    <property type="component" value="Chromosome 9_10L"/>
</dbReference>
<evidence type="ECO:0000313" key="3">
    <source>
        <dbReference type="RefSeq" id="XP_018090952.1"/>
    </source>
</evidence>
<organism evidence="2 3">
    <name type="scientific">Xenopus laevis</name>
    <name type="common">African clawed frog</name>
    <dbReference type="NCBI Taxonomy" id="8355"/>
    <lineage>
        <taxon>Eukaryota</taxon>
        <taxon>Metazoa</taxon>
        <taxon>Chordata</taxon>
        <taxon>Craniata</taxon>
        <taxon>Vertebrata</taxon>
        <taxon>Euteleostomi</taxon>
        <taxon>Amphibia</taxon>
        <taxon>Batrachia</taxon>
        <taxon>Anura</taxon>
        <taxon>Pipoidea</taxon>
        <taxon>Pipidae</taxon>
        <taxon>Xenopodinae</taxon>
        <taxon>Xenopus</taxon>
        <taxon>Xenopus</taxon>
    </lineage>
</organism>
<protein>
    <submittedName>
        <fullName evidence="3">Testis-expressed protein 47 isoform X1</fullName>
    </submittedName>
</protein>
<dbReference type="SMART" id="SM01034">
    <property type="entry name" value="BLUF"/>
    <property type="match status" value="1"/>
</dbReference>
<dbReference type="GeneID" id="108701177"/>
<dbReference type="Bgee" id="108701177">
    <property type="expression patterns" value="Expressed in brain and 7 other cell types or tissues"/>
</dbReference>
<dbReference type="OMA" id="MDSERTW"/>
<dbReference type="PANTHER" id="PTHR34035">
    <property type="entry name" value="TESTIS-EXPRESSED PROTEIN 47"/>
    <property type="match status" value="1"/>
</dbReference>
<dbReference type="InterPro" id="IPR007024">
    <property type="entry name" value="BLUF_domain"/>
</dbReference>
<dbReference type="KEGG" id="xla:108701177"/>
<sequence>MEDYGRARETPWKSEPTPEKNGSSYFHQLLNKRVVMSAREDVKCLLHRLIFVSKLSPDLADKRDLGDYWEGQFQRYSQGEAVTGLLLLYPSYTIHVLESSSEVLYCVLHELTRMKKQGGRALVLDPKILVMSHNIPNRLFNQWCYKVLNVPGQHLADKYNESSTDSVISECLSKLLQIGKHLTKYPKGSKNIPDSVFEKVPELIVPQASIYHLLNCKELLTPDQFLQVYGSPLNILLDSDRVWPTPVHLTPIKTITAT</sequence>
<dbReference type="RefSeq" id="XP_018090952.1">
    <property type="nucleotide sequence ID" value="XM_018235463.2"/>
</dbReference>
<proteinExistence type="predicted"/>
<dbReference type="PaxDb" id="8355-A0A1L8EUZ5"/>
<dbReference type="PANTHER" id="PTHR34035:SF2">
    <property type="entry name" value="TESTIS-EXPRESSED PROTEIN 47 ISOFORM X1"/>
    <property type="match status" value="1"/>
</dbReference>
<feature type="compositionally biased region" description="Basic and acidic residues" evidence="1">
    <location>
        <begin position="1"/>
        <end position="18"/>
    </location>
</feature>
<evidence type="ECO:0000256" key="1">
    <source>
        <dbReference type="SAM" id="MobiDB-lite"/>
    </source>
</evidence>
<reference evidence="3" key="1">
    <citation type="submission" date="2025-08" db="UniProtKB">
        <authorList>
            <consortium name="RefSeq"/>
        </authorList>
    </citation>
    <scope>IDENTIFICATION</scope>
    <source>
        <strain evidence="3">J_2021</strain>
        <tissue evidence="3">Erythrocytes</tissue>
    </source>
</reference>
<dbReference type="AlphaFoldDB" id="A0A1L8EUZ5"/>
<keyword evidence="2" id="KW-1185">Reference proteome</keyword>
<dbReference type="GO" id="GO:0009882">
    <property type="term" value="F:blue light photoreceptor activity"/>
    <property type="evidence" value="ECO:0007669"/>
    <property type="project" value="InterPro"/>
</dbReference>
<dbReference type="GO" id="GO:0071949">
    <property type="term" value="F:FAD binding"/>
    <property type="evidence" value="ECO:0007669"/>
    <property type="project" value="InterPro"/>
</dbReference>
<feature type="region of interest" description="Disordered" evidence="1">
    <location>
        <begin position="1"/>
        <end position="21"/>
    </location>
</feature>
<gene>
    <name evidence="3" type="primary">LOC108701177</name>
</gene>